<dbReference type="CDD" id="cd01948">
    <property type="entry name" value="EAL"/>
    <property type="match status" value="1"/>
</dbReference>
<name>A0A0U5L1G0_9GAMM</name>
<dbReference type="NCBIfam" id="NF008281">
    <property type="entry name" value="PRK11059.1"/>
    <property type="match status" value="1"/>
</dbReference>
<keyword evidence="1" id="KW-0472">Membrane</keyword>
<evidence type="ECO:0000313" key="5">
    <source>
        <dbReference type="Proteomes" id="UP000059419"/>
    </source>
</evidence>
<sequence>MRSSVVDSRWRVCRAVTAWHNHFSRHNLCYFVRHRHTFTTLLTRACSSDLLISAFTGTGMRITTKLSAFITLLSALAMILMLVGCLASFLYILNQRVEQRVQTLAAEVNTAFSTQTAPQMASWLEKVMPPLNIEHLEIRNASQAVLTLARHQNAMLEDEPNRFRQFDVPLPLQPGMTLRVQVLDPTRTWFQSLVGTFTLSAIAIVGLVMSMLLLLTHRWLYRQLKGMERLEQRASRVMRGERGSVERGSILEWPPKASAALDLLLADLRAAGEQRTRIDTLIRAFAAQDARTGLNNRLFFDNQLATLLEDPEDVGTHGVVMMIRLPDFDTLLDDWGHQQAKDYLFDLVNMLSTFVLRYPGALLARYFRSDFAVLLPHRTLKEADGIAAQLIKAVDALPPTQMMDRDDMIHIGISAFRSGQLTQQVMENVESATRHASLQGGNGWSVGEGNTIEMGRGSVKWRTLLENTLSRGGPRLYQKPAVLAGGKVHHREILARIFDGDKELLAAEFMPLVLQLGMAEAFDRLMVSRIIALSAIWPEEVFALPVTSDALLQRPFQRWLKAMLLQCTKLQRKRFLFELAEADVGQHINLLQPVFRLLTGFGCRLAVNQAGLTVVSSAYIKQFNVELIKLDPGLVRNIDRRTENQLFVQSLLEVCKDTPTRVFATGVRTRSEWQTLSDLGVSGGQGDFFASSEPVNSNVKKYSQSYRL</sequence>
<dbReference type="InterPro" id="IPR000160">
    <property type="entry name" value="GGDEF_dom"/>
</dbReference>
<dbReference type="InterPro" id="IPR043128">
    <property type="entry name" value="Rev_trsase/Diguanyl_cyclase"/>
</dbReference>
<dbReference type="SUPFAM" id="SSF141868">
    <property type="entry name" value="EAL domain-like"/>
    <property type="match status" value="1"/>
</dbReference>
<dbReference type="SMART" id="SM00052">
    <property type="entry name" value="EAL"/>
    <property type="match status" value="1"/>
</dbReference>
<keyword evidence="1" id="KW-1133">Transmembrane helix</keyword>
<dbReference type="InterPro" id="IPR035919">
    <property type="entry name" value="EAL_sf"/>
</dbReference>
<feature type="domain" description="EAL" evidence="2">
    <location>
        <begin position="458"/>
        <end position="706"/>
    </location>
</feature>
<protein>
    <submittedName>
        <fullName evidence="4">RNase E specificity factor CsrD</fullName>
    </submittedName>
</protein>
<evidence type="ECO:0000259" key="2">
    <source>
        <dbReference type="PROSITE" id="PS50883"/>
    </source>
</evidence>
<proteinExistence type="predicted"/>
<dbReference type="InterPro" id="IPR050706">
    <property type="entry name" value="Cyclic-di-GMP_PDE-like"/>
</dbReference>
<dbReference type="Gene3D" id="3.30.70.270">
    <property type="match status" value="1"/>
</dbReference>
<evidence type="ECO:0000256" key="1">
    <source>
        <dbReference type="SAM" id="Phobius"/>
    </source>
</evidence>
<dbReference type="KEGG" id="ege:EM595_0425"/>
<feature type="domain" description="GGDEF" evidence="3">
    <location>
        <begin position="316"/>
        <end position="449"/>
    </location>
</feature>
<dbReference type="GO" id="GO:0071111">
    <property type="term" value="F:cyclic-guanylate-specific phosphodiesterase activity"/>
    <property type="evidence" value="ECO:0007669"/>
    <property type="project" value="InterPro"/>
</dbReference>
<dbReference type="STRING" id="1619313.EM595_0425"/>
<gene>
    <name evidence="4" type="primary">csrD</name>
    <name evidence="4" type="ORF">EM595_0425</name>
</gene>
<dbReference type="FunFam" id="3.30.70.270:FF:000027">
    <property type="entry name" value="RNase E specificity factor CsrD"/>
    <property type="match status" value="1"/>
</dbReference>
<dbReference type="InterPro" id="IPR001633">
    <property type="entry name" value="EAL_dom"/>
</dbReference>
<dbReference type="PANTHER" id="PTHR33121">
    <property type="entry name" value="CYCLIC DI-GMP PHOSPHODIESTERASE PDEF"/>
    <property type="match status" value="1"/>
</dbReference>
<dbReference type="Pfam" id="PF00990">
    <property type="entry name" value="GGDEF"/>
    <property type="match status" value="1"/>
</dbReference>
<dbReference type="Pfam" id="PF00563">
    <property type="entry name" value="EAL"/>
    <property type="match status" value="1"/>
</dbReference>
<dbReference type="EMBL" id="LN907827">
    <property type="protein sequence ID" value="CUU22662.1"/>
    <property type="molecule type" value="Genomic_DNA"/>
</dbReference>
<organism evidence="4 5">
    <name type="scientific">Duffyella gerundensis</name>
    <dbReference type="NCBI Taxonomy" id="1619313"/>
    <lineage>
        <taxon>Bacteria</taxon>
        <taxon>Pseudomonadati</taxon>
        <taxon>Pseudomonadota</taxon>
        <taxon>Gammaproteobacteria</taxon>
        <taxon>Enterobacterales</taxon>
        <taxon>Erwiniaceae</taxon>
        <taxon>Duffyella</taxon>
    </lineage>
</organism>
<keyword evidence="5" id="KW-1185">Reference proteome</keyword>
<reference evidence="5" key="1">
    <citation type="submission" date="2015-11" db="EMBL/GenBank/DDBJ databases">
        <authorList>
            <person name="Blom J."/>
        </authorList>
    </citation>
    <scope>NUCLEOTIDE SEQUENCE [LARGE SCALE GENOMIC DNA]</scope>
</reference>
<keyword evidence="1" id="KW-0812">Transmembrane</keyword>
<dbReference type="CDD" id="cd01949">
    <property type="entry name" value="GGDEF"/>
    <property type="match status" value="1"/>
</dbReference>
<dbReference type="PATRIC" id="fig|1619313.3.peg.441"/>
<dbReference type="PANTHER" id="PTHR33121:SF32">
    <property type="entry name" value="RNASE E SPECIFICITY FACTOR CSRD"/>
    <property type="match status" value="1"/>
</dbReference>
<dbReference type="SUPFAM" id="SSF55073">
    <property type="entry name" value="Nucleotide cyclase"/>
    <property type="match status" value="1"/>
</dbReference>
<dbReference type="PROSITE" id="PS50883">
    <property type="entry name" value="EAL"/>
    <property type="match status" value="1"/>
</dbReference>
<dbReference type="Proteomes" id="UP000059419">
    <property type="component" value="Chromosome 1"/>
</dbReference>
<dbReference type="Pfam" id="PF17157">
    <property type="entry name" value="GAPES4"/>
    <property type="match status" value="1"/>
</dbReference>
<feature type="transmembrane region" description="Helical" evidence="1">
    <location>
        <begin position="189"/>
        <end position="215"/>
    </location>
</feature>
<dbReference type="SMART" id="SM00267">
    <property type="entry name" value="GGDEF"/>
    <property type="match status" value="1"/>
</dbReference>
<accession>A0A0U5L1G0</accession>
<dbReference type="InterPro" id="IPR029787">
    <property type="entry name" value="Nucleotide_cyclase"/>
</dbReference>
<evidence type="ECO:0000259" key="3">
    <source>
        <dbReference type="PROSITE" id="PS50887"/>
    </source>
</evidence>
<dbReference type="PROSITE" id="PS50887">
    <property type="entry name" value="GGDEF"/>
    <property type="match status" value="1"/>
</dbReference>
<feature type="transmembrane region" description="Helical" evidence="1">
    <location>
        <begin position="69"/>
        <end position="93"/>
    </location>
</feature>
<dbReference type="InterPro" id="IPR033423">
    <property type="entry name" value="GAPES4"/>
</dbReference>
<dbReference type="Gene3D" id="3.20.20.450">
    <property type="entry name" value="EAL domain"/>
    <property type="match status" value="1"/>
</dbReference>
<evidence type="ECO:0000313" key="4">
    <source>
        <dbReference type="EMBL" id="CUU22662.1"/>
    </source>
</evidence>
<dbReference type="AlphaFoldDB" id="A0A0U5L1G0"/>